<comment type="similarity">
    <text evidence="2">Belongs to the TMEM59 family.</text>
</comment>
<evidence type="ECO:0000256" key="10">
    <source>
        <dbReference type="SAM" id="SignalP"/>
    </source>
</evidence>
<dbReference type="AlphaFoldDB" id="A0A913ZXP8"/>
<dbReference type="PANTHER" id="PTHR28652:SF2">
    <property type="entry name" value="TRANSMEMBRANE PROTEIN 59-LIKE PROTEIN"/>
    <property type="match status" value="1"/>
</dbReference>
<dbReference type="CTD" id="9528"/>
<evidence type="ECO:0000313" key="11">
    <source>
        <dbReference type="EnsemblMetazoa" id="XP_038056322.1"/>
    </source>
</evidence>
<keyword evidence="5 9" id="KW-1133">Transmembrane helix</keyword>
<keyword evidence="4 10" id="KW-0732">Signal</keyword>
<feature type="chain" id="PRO_5037541353" description="Transmembrane protein 59" evidence="10">
    <location>
        <begin position="21"/>
        <end position="329"/>
    </location>
</feature>
<evidence type="ECO:0000256" key="6">
    <source>
        <dbReference type="ARBA" id="ARBA00023034"/>
    </source>
</evidence>
<evidence type="ECO:0000256" key="1">
    <source>
        <dbReference type="ARBA" id="ARBA00004614"/>
    </source>
</evidence>
<comment type="subcellular location">
    <subcellularLocation>
        <location evidence="1">Golgi apparatus membrane</location>
        <topology evidence="1">Single-pass type I membrane protein</topology>
    </subcellularLocation>
</comment>
<dbReference type="Proteomes" id="UP000887568">
    <property type="component" value="Unplaced"/>
</dbReference>
<evidence type="ECO:0000256" key="2">
    <source>
        <dbReference type="ARBA" id="ARBA00009643"/>
    </source>
</evidence>
<dbReference type="GeneID" id="119728239"/>
<sequence>MASRIVESIILLAIFGLTYALTTPESAFKNVLEDVSSCKESCERTFPEHTYPESNHLPACQRGCRLFSIMEFAEEDIQDFNTTKEMCNEACDEAYKDSEELYACHLGCQNEAPFAMQKRQELLSEEPSVHILTPILAIQSMCEKFSQFASYRFSSWMVYMQGDNGQLYIFESQPEVDIFTMDPKFQEEIIDFSKMSNNVETNLEVLSDRDSTDYPQRDDLSDDAYGWLDCVSKKSGLPRWLLGVTLLLSALAMIWLCCATTVTAPDQRLSPKKVAIYNDLAYLQDSKKTFIHPVFIKSLPAKAIIATATDDDDDELLILEDVKPQQTKI</sequence>
<proteinExistence type="inferred from homology"/>
<dbReference type="RefSeq" id="XP_038056322.1">
    <property type="nucleotide sequence ID" value="XM_038200394.1"/>
</dbReference>
<dbReference type="OrthoDB" id="6371519at2759"/>
<dbReference type="PANTHER" id="PTHR28652">
    <property type="entry name" value="TRANSMEMBRANE PROTEIN 59-LIKE PROTEIN"/>
    <property type="match status" value="1"/>
</dbReference>
<evidence type="ECO:0000256" key="5">
    <source>
        <dbReference type="ARBA" id="ARBA00022989"/>
    </source>
</evidence>
<evidence type="ECO:0000313" key="12">
    <source>
        <dbReference type="Proteomes" id="UP000887568"/>
    </source>
</evidence>
<dbReference type="Pfam" id="PF12280">
    <property type="entry name" value="BSMAP"/>
    <property type="match status" value="1"/>
</dbReference>
<feature type="transmembrane region" description="Helical" evidence="9">
    <location>
        <begin position="240"/>
        <end position="264"/>
    </location>
</feature>
<keyword evidence="12" id="KW-1185">Reference proteome</keyword>
<evidence type="ECO:0000256" key="8">
    <source>
        <dbReference type="ARBA" id="ARBA00023180"/>
    </source>
</evidence>
<name>A0A913ZXP8_PATMI</name>
<keyword evidence="7 9" id="KW-0472">Membrane</keyword>
<reference evidence="11" key="1">
    <citation type="submission" date="2022-11" db="UniProtKB">
        <authorList>
            <consortium name="EnsemblMetazoa"/>
        </authorList>
    </citation>
    <scope>IDENTIFICATION</scope>
</reference>
<feature type="signal peptide" evidence="10">
    <location>
        <begin position="1"/>
        <end position="20"/>
    </location>
</feature>
<evidence type="ECO:0000256" key="7">
    <source>
        <dbReference type="ARBA" id="ARBA00023136"/>
    </source>
</evidence>
<organism evidence="11 12">
    <name type="scientific">Patiria miniata</name>
    <name type="common">Bat star</name>
    <name type="synonym">Asterina miniata</name>
    <dbReference type="NCBI Taxonomy" id="46514"/>
    <lineage>
        <taxon>Eukaryota</taxon>
        <taxon>Metazoa</taxon>
        <taxon>Echinodermata</taxon>
        <taxon>Eleutherozoa</taxon>
        <taxon>Asterozoa</taxon>
        <taxon>Asteroidea</taxon>
        <taxon>Valvatacea</taxon>
        <taxon>Valvatida</taxon>
        <taxon>Asterinidae</taxon>
        <taxon>Patiria</taxon>
    </lineage>
</organism>
<protein>
    <recommendedName>
        <fullName evidence="13">Transmembrane protein 59</fullName>
    </recommendedName>
</protein>
<dbReference type="EnsemblMetazoa" id="XM_038200394.1">
    <property type="protein sequence ID" value="XP_038056322.1"/>
    <property type="gene ID" value="LOC119728239"/>
</dbReference>
<accession>A0A913ZXP8</accession>
<evidence type="ECO:0000256" key="9">
    <source>
        <dbReference type="SAM" id="Phobius"/>
    </source>
</evidence>
<evidence type="ECO:0000256" key="4">
    <source>
        <dbReference type="ARBA" id="ARBA00022729"/>
    </source>
</evidence>
<keyword evidence="3 9" id="KW-0812">Transmembrane</keyword>
<keyword evidence="8" id="KW-0325">Glycoprotein</keyword>
<keyword evidence="6" id="KW-0333">Golgi apparatus</keyword>
<dbReference type="OMA" id="MGCHNQL"/>
<dbReference type="InterPro" id="IPR022065">
    <property type="entry name" value="Uncharacterised_TMEM59"/>
</dbReference>
<evidence type="ECO:0000256" key="3">
    <source>
        <dbReference type="ARBA" id="ARBA00022692"/>
    </source>
</evidence>
<dbReference type="GO" id="GO:0000139">
    <property type="term" value="C:Golgi membrane"/>
    <property type="evidence" value="ECO:0007669"/>
    <property type="project" value="UniProtKB-SubCell"/>
</dbReference>
<evidence type="ECO:0008006" key="13">
    <source>
        <dbReference type="Google" id="ProtNLM"/>
    </source>
</evidence>